<dbReference type="Pfam" id="PF03483">
    <property type="entry name" value="B3_4"/>
    <property type="match status" value="1"/>
</dbReference>
<dbReference type="SMART" id="SM00873">
    <property type="entry name" value="B3_4"/>
    <property type="match status" value="1"/>
</dbReference>
<dbReference type="SUPFAM" id="SSF56037">
    <property type="entry name" value="PheT/TilS domain"/>
    <property type="match status" value="1"/>
</dbReference>
<evidence type="ECO:0000259" key="1">
    <source>
        <dbReference type="SMART" id="SM00873"/>
    </source>
</evidence>
<dbReference type="Proteomes" id="UP001597104">
    <property type="component" value="Unassembled WGS sequence"/>
</dbReference>
<evidence type="ECO:0000313" key="2">
    <source>
        <dbReference type="EMBL" id="MFD0896810.1"/>
    </source>
</evidence>
<gene>
    <name evidence="2" type="ORF">ACFQZ7_03545</name>
</gene>
<reference evidence="3" key="1">
    <citation type="journal article" date="2019" name="Int. J. Syst. Evol. Microbiol.">
        <title>The Global Catalogue of Microorganisms (GCM) 10K type strain sequencing project: providing services to taxonomists for standard genome sequencing and annotation.</title>
        <authorList>
            <consortium name="The Broad Institute Genomics Platform"/>
            <consortium name="The Broad Institute Genome Sequencing Center for Infectious Disease"/>
            <person name="Wu L."/>
            <person name="Ma J."/>
        </authorList>
    </citation>
    <scope>NUCLEOTIDE SEQUENCE [LARGE SCALE GENOMIC DNA]</scope>
    <source>
        <strain evidence="3">CCM 8925</strain>
    </source>
</reference>
<sequence>MFKFEVAPEVFRELPDVLFGVVYAQKLDNKTAQPKIEQRLAANIAAAEQQFHDNTEVRANTNIALYRAAFRTLAINPNKYKASIEALLSRVAKQKGLPRINPLVDLGNAISLQYQIPIGAHDAATLLANTESVRFTTAGDAFVPFGETTAETPDEHELVYVSGHEVRTRRWIWRQSQQGEMTPDTQAVFFPLDGFTQNKAQVLAARDDLAQTLQAIYGVTVTCGLVDVTQPTFIVE</sequence>
<dbReference type="Gene3D" id="3.50.40.10">
    <property type="entry name" value="Phenylalanyl-trna Synthetase, Chain B, domain 3"/>
    <property type="match status" value="1"/>
</dbReference>
<organism evidence="2 3">
    <name type="scientific">Loigolactobacillus binensis</name>
    <dbReference type="NCBI Taxonomy" id="2559922"/>
    <lineage>
        <taxon>Bacteria</taxon>
        <taxon>Bacillati</taxon>
        <taxon>Bacillota</taxon>
        <taxon>Bacilli</taxon>
        <taxon>Lactobacillales</taxon>
        <taxon>Lactobacillaceae</taxon>
        <taxon>Loigolactobacillus</taxon>
    </lineage>
</organism>
<name>A0ABW3EAW4_9LACO</name>
<feature type="domain" description="B3/B4 tRNA-binding" evidence="1">
    <location>
        <begin position="65"/>
        <end position="218"/>
    </location>
</feature>
<accession>A0ABW3EAW4</accession>
<dbReference type="RefSeq" id="WP_137637116.1">
    <property type="nucleotide sequence ID" value="NZ_BJDN01000005.1"/>
</dbReference>
<protein>
    <submittedName>
        <fullName evidence="2">B3/4 domain-containing protein</fullName>
    </submittedName>
</protein>
<proteinExistence type="predicted"/>
<dbReference type="PANTHER" id="PTHR39209">
    <property type="match status" value="1"/>
</dbReference>
<keyword evidence="3" id="KW-1185">Reference proteome</keyword>
<dbReference type="EMBL" id="JBHTIO010000017">
    <property type="protein sequence ID" value="MFD0896810.1"/>
    <property type="molecule type" value="Genomic_DNA"/>
</dbReference>
<dbReference type="PANTHER" id="PTHR39209:SF2">
    <property type="entry name" value="CYTOPLASMIC PROTEIN"/>
    <property type="match status" value="1"/>
</dbReference>
<comment type="caution">
    <text evidence="2">The sequence shown here is derived from an EMBL/GenBank/DDBJ whole genome shotgun (WGS) entry which is preliminary data.</text>
</comment>
<dbReference type="InterPro" id="IPR020825">
    <property type="entry name" value="Phe-tRNA_synthase-like_B3/B4"/>
</dbReference>
<dbReference type="InterPro" id="IPR005146">
    <property type="entry name" value="B3/B4_tRNA-bd"/>
</dbReference>
<evidence type="ECO:0000313" key="3">
    <source>
        <dbReference type="Proteomes" id="UP001597104"/>
    </source>
</evidence>